<evidence type="ECO:0000256" key="1">
    <source>
        <dbReference type="SAM" id="MobiDB-lite"/>
    </source>
</evidence>
<accession>A0A4Y2DXE2</accession>
<evidence type="ECO:0000313" key="3">
    <source>
        <dbReference type="Proteomes" id="UP000499080"/>
    </source>
</evidence>
<protein>
    <submittedName>
        <fullName evidence="2">Uncharacterized protein</fullName>
    </submittedName>
</protein>
<reference evidence="2 3" key="1">
    <citation type="journal article" date="2019" name="Sci. Rep.">
        <title>Orb-weaving spider Araneus ventricosus genome elucidates the spidroin gene catalogue.</title>
        <authorList>
            <person name="Kono N."/>
            <person name="Nakamura H."/>
            <person name="Ohtoshi R."/>
            <person name="Moran D.A.P."/>
            <person name="Shinohara A."/>
            <person name="Yoshida Y."/>
            <person name="Fujiwara M."/>
            <person name="Mori M."/>
            <person name="Tomita M."/>
            <person name="Arakawa K."/>
        </authorList>
    </citation>
    <scope>NUCLEOTIDE SEQUENCE [LARGE SCALE GENOMIC DNA]</scope>
</reference>
<feature type="region of interest" description="Disordered" evidence="1">
    <location>
        <begin position="66"/>
        <end position="99"/>
    </location>
</feature>
<evidence type="ECO:0000313" key="2">
    <source>
        <dbReference type="EMBL" id="GBM20314.1"/>
    </source>
</evidence>
<sequence>MDLFRAKSALCRLLSCNIDQFQFGDLKALVTRRILLWHPNKNRDKQNPYQFAEQLIELKENEPDLFCNESSSDDSPPKRPTPKSDPEPDSDDRSWGKWDRRRRAKRDDKYFAVKKAREERKATQEYNETPFDEEFFVPSTPKKFSVPDGMRAYFRSASNRRAGKFFSLFSSESNRGNIMKLYRRFANQLSYFGMYGVRTDEDLVCILMLLTSDYRFADVKKDFFFTLWTAPLLRVFFDGVKKDCRKAGISPLEAFYATKIGKCVEFCKEKYGRPKEEPVKYSGNASTSDHSKKKKRITKCCQTLL</sequence>
<comment type="caution">
    <text evidence="2">The sequence shown here is derived from an EMBL/GenBank/DDBJ whole genome shotgun (WGS) entry which is preliminary data.</text>
</comment>
<organism evidence="2 3">
    <name type="scientific">Araneus ventricosus</name>
    <name type="common">Orbweaver spider</name>
    <name type="synonym">Epeira ventricosa</name>
    <dbReference type="NCBI Taxonomy" id="182803"/>
    <lineage>
        <taxon>Eukaryota</taxon>
        <taxon>Metazoa</taxon>
        <taxon>Ecdysozoa</taxon>
        <taxon>Arthropoda</taxon>
        <taxon>Chelicerata</taxon>
        <taxon>Arachnida</taxon>
        <taxon>Araneae</taxon>
        <taxon>Araneomorphae</taxon>
        <taxon>Entelegynae</taxon>
        <taxon>Araneoidea</taxon>
        <taxon>Araneidae</taxon>
        <taxon>Araneus</taxon>
    </lineage>
</organism>
<gene>
    <name evidence="2" type="ORF">AVEN_195871_1</name>
</gene>
<dbReference type="AlphaFoldDB" id="A0A4Y2DXE2"/>
<dbReference type="EMBL" id="BGPR01000440">
    <property type="protein sequence ID" value="GBM20314.1"/>
    <property type="molecule type" value="Genomic_DNA"/>
</dbReference>
<keyword evidence="3" id="KW-1185">Reference proteome</keyword>
<feature type="compositionally biased region" description="Basic and acidic residues" evidence="1">
    <location>
        <begin position="82"/>
        <end position="98"/>
    </location>
</feature>
<dbReference type="Proteomes" id="UP000499080">
    <property type="component" value="Unassembled WGS sequence"/>
</dbReference>
<proteinExistence type="predicted"/>
<name>A0A4Y2DXE2_ARAVE</name>